<dbReference type="SUPFAM" id="SSF54001">
    <property type="entry name" value="Cysteine proteinases"/>
    <property type="match status" value="1"/>
</dbReference>
<dbReference type="GO" id="GO:0008234">
    <property type="term" value="F:cysteine-type peptidase activity"/>
    <property type="evidence" value="ECO:0007669"/>
    <property type="project" value="InterPro"/>
</dbReference>
<protein>
    <recommendedName>
        <fullName evidence="2">Peptidase C1A papain C-terminal domain-containing protein</fullName>
    </recommendedName>
</protein>
<dbReference type="AlphaFoldDB" id="A0A804LCY3"/>
<dbReference type="EnsemblPlants" id="Zm00001eb002340_T001">
    <property type="protein sequence ID" value="Zm00001eb002340_P001"/>
    <property type="gene ID" value="Zm00001eb002340"/>
</dbReference>
<dbReference type="Gene3D" id="3.90.70.10">
    <property type="entry name" value="Cysteine proteinases"/>
    <property type="match status" value="1"/>
</dbReference>
<sequence>MESQAEALGQLATDDLLEGKFALLETSSVDDDLSQLKKELVTFAVLVNPHEDVAEPGTPVEILFVSGVLLTIGSKPTVQFFTKPKDHKCDSSEPDLCDSGCNGVQMTRPSVISKAGGLEREKDYRYTGSDGKCKFDKSKIVASIQNFSVVSVDEGQNVANLI</sequence>
<organism evidence="3 4">
    <name type="scientific">Zea mays</name>
    <name type="common">Maize</name>
    <dbReference type="NCBI Taxonomy" id="4577"/>
    <lineage>
        <taxon>Eukaryota</taxon>
        <taxon>Viridiplantae</taxon>
        <taxon>Streptophyta</taxon>
        <taxon>Embryophyta</taxon>
        <taxon>Tracheophyta</taxon>
        <taxon>Spermatophyta</taxon>
        <taxon>Magnoliopsida</taxon>
        <taxon>Liliopsida</taxon>
        <taxon>Poales</taxon>
        <taxon>Poaceae</taxon>
        <taxon>PACMAD clade</taxon>
        <taxon>Panicoideae</taxon>
        <taxon>Andropogonodae</taxon>
        <taxon>Andropogoneae</taxon>
        <taxon>Tripsacinae</taxon>
        <taxon>Zea</taxon>
    </lineage>
</organism>
<evidence type="ECO:0000259" key="2">
    <source>
        <dbReference type="Pfam" id="PF00112"/>
    </source>
</evidence>
<accession>A0A804LCY3</accession>
<reference evidence="3" key="3">
    <citation type="submission" date="2021-05" db="UniProtKB">
        <authorList>
            <consortium name="EnsemblPlants"/>
        </authorList>
    </citation>
    <scope>IDENTIFICATION</scope>
    <source>
        <strain evidence="3">cv. B73</strain>
    </source>
</reference>
<dbReference type="PANTHER" id="PTHR31088">
    <property type="entry name" value="MEMBRANE-ASSOCIATED PROTEIN VIPP1, CHLOROPLASTIC"/>
    <property type="match status" value="1"/>
</dbReference>
<evidence type="ECO:0000313" key="4">
    <source>
        <dbReference type="Proteomes" id="UP000007305"/>
    </source>
</evidence>
<dbReference type="InterPro" id="IPR000668">
    <property type="entry name" value="Peptidase_C1A_C"/>
</dbReference>
<dbReference type="PANTHER" id="PTHR31088:SF6">
    <property type="entry name" value="PHAGE SHOCK PROTEIN A"/>
    <property type="match status" value="1"/>
</dbReference>
<keyword evidence="4" id="KW-1185">Reference proteome</keyword>
<comment type="similarity">
    <text evidence="1">Belongs to the PspA/Vipp/IM30 family.</text>
</comment>
<dbReference type="GO" id="GO:0006508">
    <property type="term" value="P:proteolysis"/>
    <property type="evidence" value="ECO:0007669"/>
    <property type="project" value="InterPro"/>
</dbReference>
<name>A0A804LCY3_MAIZE</name>
<proteinExistence type="inferred from homology"/>
<dbReference type="Gramene" id="Zm00001eb002340_T001">
    <property type="protein sequence ID" value="Zm00001eb002340_P001"/>
    <property type="gene ID" value="Zm00001eb002340"/>
</dbReference>
<reference evidence="3" key="2">
    <citation type="submission" date="2019-07" db="EMBL/GenBank/DDBJ databases">
        <authorList>
            <person name="Seetharam A."/>
            <person name="Woodhouse M."/>
            <person name="Cannon E."/>
        </authorList>
    </citation>
    <scope>NUCLEOTIDE SEQUENCE [LARGE SCALE GENOMIC DNA]</scope>
    <source>
        <strain evidence="3">cv. B73</strain>
    </source>
</reference>
<dbReference type="InParanoid" id="A0A804LCY3"/>
<dbReference type="Proteomes" id="UP000007305">
    <property type="component" value="Chromosome 1"/>
</dbReference>
<evidence type="ECO:0000256" key="1">
    <source>
        <dbReference type="ARBA" id="ARBA00043985"/>
    </source>
</evidence>
<reference evidence="4" key="1">
    <citation type="submission" date="2015-12" db="EMBL/GenBank/DDBJ databases">
        <title>Update maize B73 reference genome by single molecule sequencing technologies.</title>
        <authorList>
            <consortium name="Maize Genome Sequencing Project"/>
            <person name="Ware D."/>
        </authorList>
    </citation>
    <scope>NUCLEOTIDE SEQUENCE [LARGE SCALE GENOMIC DNA]</scope>
    <source>
        <strain evidence="4">cv. B73</strain>
    </source>
</reference>
<feature type="domain" description="Peptidase C1A papain C-terminal" evidence="2">
    <location>
        <begin position="95"/>
        <end position="156"/>
    </location>
</feature>
<dbReference type="InterPro" id="IPR007157">
    <property type="entry name" value="PspA_VIPP1"/>
</dbReference>
<dbReference type="InterPro" id="IPR038765">
    <property type="entry name" value="Papain-like_cys_pep_sf"/>
</dbReference>
<dbReference type="Pfam" id="PF00112">
    <property type="entry name" value="Peptidase_C1"/>
    <property type="match status" value="1"/>
</dbReference>
<evidence type="ECO:0000313" key="3">
    <source>
        <dbReference type="EnsemblPlants" id="Zm00001eb002340_P001"/>
    </source>
</evidence>